<keyword evidence="2" id="KW-0342">GTP-binding</keyword>
<dbReference type="PANTHER" id="PTHR11566:SF21">
    <property type="entry name" value="DYNAMIN RELATED PROTEIN 1, ISOFORM A"/>
    <property type="match status" value="1"/>
</dbReference>
<dbReference type="InterPro" id="IPR020850">
    <property type="entry name" value="GED_dom"/>
</dbReference>
<keyword evidence="7" id="KW-1185">Reference proteome</keyword>
<evidence type="ECO:0000256" key="1">
    <source>
        <dbReference type="ARBA" id="ARBA00022741"/>
    </source>
</evidence>
<dbReference type="InterPro" id="IPR045063">
    <property type="entry name" value="Dynamin_N"/>
</dbReference>
<evidence type="ECO:0000259" key="5">
    <source>
        <dbReference type="PROSITE" id="PS51718"/>
    </source>
</evidence>
<dbReference type="AlphaFoldDB" id="A0A1Y1HUE1"/>
<organism evidence="6 7">
    <name type="scientific">Klebsormidium nitens</name>
    <name type="common">Green alga</name>
    <name type="synonym">Ulothrix nitens</name>
    <dbReference type="NCBI Taxonomy" id="105231"/>
    <lineage>
        <taxon>Eukaryota</taxon>
        <taxon>Viridiplantae</taxon>
        <taxon>Streptophyta</taxon>
        <taxon>Klebsormidiophyceae</taxon>
        <taxon>Klebsormidiales</taxon>
        <taxon>Klebsormidiaceae</taxon>
        <taxon>Klebsormidium</taxon>
    </lineage>
</organism>
<dbReference type="PANTHER" id="PTHR11566">
    <property type="entry name" value="DYNAMIN"/>
    <property type="match status" value="1"/>
</dbReference>
<dbReference type="PROSITE" id="PS51718">
    <property type="entry name" value="G_DYNAMIN_2"/>
    <property type="match status" value="1"/>
</dbReference>
<proteinExistence type="predicted"/>
<feature type="compositionally biased region" description="Basic and acidic residues" evidence="3">
    <location>
        <begin position="545"/>
        <end position="572"/>
    </location>
</feature>
<dbReference type="Pfam" id="PF00350">
    <property type="entry name" value="Dynamin_N"/>
    <property type="match status" value="1"/>
</dbReference>
<dbReference type="GO" id="GO:0005737">
    <property type="term" value="C:cytoplasm"/>
    <property type="evidence" value="ECO:0000318"/>
    <property type="project" value="GO_Central"/>
</dbReference>
<dbReference type="Gene3D" id="3.40.50.300">
    <property type="entry name" value="P-loop containing nucleotide triphosphate hydrolases"/>
    <property type="match status" value="1"/>
</dbReference>
<dbReference type="Pfam" id="PF02212">
    <property type="entry name" value="GED"/>
    <property type="match status" value="1"/>
</dbReference>
<dbReference type="SMART" id="SM00053">
    <property type="entry name" value="DYNc"/>
    <property type="match status" value="1"/>
</dbReference>
<name>A0A1Y1HUE1_KLENI</name>
<dbReference type="CDD" id="cd08771">
    <property type="entry name" value="DLP_1"/>
    <property type="match status" value="1"/>
</dbReference>
<feature type="region of interest" description="Disordered" evidence="3">
    <location>
        <begin position="545"/>
        <end position="610"/>
    </location>
</feature>
<dbReference type="GO" id="GO:0005525">
    <property type="term" value="F:GTP binding"/>
    <property type="evidence" value="ECO:0007669"/>
    <property type="project" value="InterPro"/>
</dbReference>
<feature type="compositionally biased region" description="Polar residues" evidence="3">
    <location>
        <begin position="813"/>
        <end position="822"/>
    </location>
</feature>
<dbReference type="Pfam" id="PF01031">
    <property type="entry name" value="Dynamin_M"/>
    <property type="match status" value="1"/>
</dbReference>
<dbReference type="STRING" id="105231.A0A1Y1HUE1"/>
<feature type="domain" description="Dynamin-type G" evidence="5">
    <location>
        <begin position="58"/>
        <end position="335"/>
    </location>
</feature>
<dbReference type="InterPro" id="IPR027417">
    <property type="entry name" value="P-loop_NTPase"/>
</dbReference>
<dbReference type="OMA" id="KICHNCG"/>
<feature type="domain" description="GED" evidence="4">
    <location>
        <begin position="672"/>
        <end position="763"/>
    </location>
</feature>
<reference evidence="6 7" key="1">
    <citation type="journal article" date="2014" name="Nat. Commun.">
        <title>Klebsormidium flaccidum genome reveals primary factors for plant terrestrial adaptation.</title>
        <authorList>
            <person name="Hori K."/>
            <person name="Maruyama F."/>
            <person name="Fujisawa T."/>
            <person name="Togashi T."/>
            <person name="Yamamoto N."/>
            <person name="Seo M."/>
            <person name="Sato S."/>
            <person name="Yamada T."/>
            <person name="Mori H."/>
            <person name="Tajima N."/>
            <person name="Moriyama T."/>
            <person name="Ikeuchi M."/>
            <person name="Watanabe M."/>
            <person name="Wada H."/>
            <person name="Kobayashi K."/>
            <person name="Saito M."/>
            <person name="Masuda T."/>
            <person name="Sasaki-Sekimoto Y."/>
            <person name="Mashiguchi K."/>
            <person name="Awai K."/>
            <person name="Shimojima M."/>
            <person name="Masuda S."/>
            <person name="Iwai M."/>
            <person name="Nobusawa T."/>
            <person name="Narise T."/>
            <person name="Kondo S."/>
            <person name="Saito H."/>
            <person name="Sato R."/>
            <person name="Murakawa M."/>
            <person name="Ihara Y."/>
            <person name="Oshima-Yamada Y."/>
            <person name="Ohtaka K."/>
            <person name="Satoh M."/>
            <person name="Sonobe K."/>
            <person name="Ishii M."/>
            <person name="Ohtani R."/>
            <person name="Kanamori-Sato M."/>
            <person name="Honoki R."/>
            <person name="Miyazaki D."/>
            <person name="Mochizuki H."/>
            <person name="Umetsu J."/>
            <person name="Higashi K."/>
            <person name="Shibata D."/>
            <person name="Kamiya Y."/>
            <person name="Sato N."/>
            <person name="Nakamura Y."/>
            <person name="Tabata S."/>
            <person name="Ida S."/>
            <person name="Kurokawa K."/>
            <person name="Ohta H."/>
        </authorList>
    </citation>
    <scope>NUCLEOTIDE SEQUENCE [LARGE SCALE GENOMIC DNA]</scope>
    <source>
        <strain evidence="6 7">NIES-2285</strain>
    </source>
</reference>
<dbReference type="PROSITE" id="PS51388">
    <property type="entry name" value="GED"/>
    <property type="match status" value="1"/>
</dbReference>
<evidence type="ECO:0000259" key="4">
    <source>
        <dbReference type="PROSITE" id="PS51388"/>
    </source>
</evidence>
<evidence type="ECO:0000256" key="2">
    <source>
        <dbReference type="ARBA" id="ARBA00023134"/>
    </source>
</evidence>
<protein>
    <submittedName>
        <fullName evidence="6">Dynamin family protein</fullName>
    </submittedName>
</protein>
<feature type="compositionally biased region" description="Gly residues" evidence="3">
    <location>
        <begin position="826"/>
        <end position="837"/>
    </location>
</feature>
<dbReference type="InterPro" id="IPR003130">
    <property type="entry name" value="GED"/>
</dbReference>
<dbReference type="GO" id="GO:0003924">
    <property type="term" value="F:GTPase activity"/>
    <property type="evidence" value="ECO:0000318"/>
    <property type="project" value="GO_Central"/>
</dbReference>
<dbReference type="FunFam" id="3.40.50.300:FF:001027">
    <property type="entry name" value="dynamin-related protein 3A"/>
    <property type="match status" value="1"/>
</dbReference>
<feature type="region of interest" description="Disordered" evidence="3">
    <location>
        <begin position="1"/>
        <end position="22"/>
    </location>
</feature>
<feature type="compositionally biased region" description="Polar residues" evidence="3">
    <location>
        <begin position="1"/>
        <end position="17"/>
    </location>
</feature>
<dbReference type="InterPro" id="IPR001401">
    <property type="entry name" value="Dynamin_GTPase"/>
</dbReference>
<dbReference type="InterPro" id="IPR030381">
    <property type="entry name" value="G_DYNAMIN_dom"/>
</dbReference>
<dbReference type="Proteomes" id="UP000054558">
    <property type="component" value="Unassembled WGS sequence"/>
</dbReference>
<sequence>MAQPAVTQSPAASPQHTASHASVASPAAPQIAFLGQSVIPLVNKLQDIFAQLGTGAASIDLPQVAVVGSQSSGKSSVLEALVGRDFLPRGQDICTRRPLVLQLVQTVRREHADRAGDVAEWGEFLHLPGRRFTDFGAIRKEIQAETDRESGVNRGISEKQIRLKIFSPNVLNITLVDLPGITKVPTGDQPTDIEARIRTMVLSYIKHSTCLILAVSPANADLSNSDALQIARIADPDGSRTIGVITKLDIMDRGTDARNILLGSVVPLKLGYIGVVNRSQEDINSNKSIRDAVSYEEQFFRSRPVYHSLADRCGIQQLALKLNAILVKHIQSILPDLRARINAQIVTLQKELVGYGEVTESKSGQGALLLNILTRYSKSFGETVDGKNENMSTHELSGGARIHYIFQAIFVKSLEDVDPCDDLSDEDIRTAIQNATGPRSVLFVPEVPFEMLVRRQIARLLEPSLQCARFVYEELVKISHRCETLELQRFPVLRRRVDDVVSNFLREGLIPAETMIGHLIEMEMDYINTSHPSFVGGSKAVEMALQDRRSSKEASEWKDSGADRLAVPDKGTKARGILSRSKTPPPDFSRRSSENNTSAERASTSSSNGLNAGGWGITSIFHTERTRGEITSTRVFSETMIGSEPLVSVRLKEPPQVLRAADAATEQETIEIAVTRVLLKSYYDIVRKNIQDQVPKAIMHFLVNHVKRELHSVFIRKLYRETLFDEVLQEREEVAQKRRRCKEILKVLQQASYTLEDLPLEDGVTSAFSGVTLGGNEMTPSSIFSANMALSSLSTPRLVSSKSMFKRPDESVGNGSTSPVSNGPSLGPGLGGPGFRG</sequence>
<dbReference type="InterPro" id="IPR000375">
    <property type="entry name" value="Dynamin_stalk"/>
</dbReference>
<dbReference type="GO" id="GO:0008017">
    <property type="term" value="F:microtubule binding"/>
    <property type="evidence" value="ECO:0000318"/>
    <property type="project" value="GO_Central"/>
</dbReference>
<dbReference type="EMBL" id="DF236980">
    <property type="protein sequence ID" value="GAQ79468.1"/>
    <property type="molecule type" value="Genomic_DNA"/>
</dbReference>
<dbReference type="PRINTS" id="PR00195">
    <property type="entry name" value="DYNAMIN"/>
</dbReference>
<dbReference type="OrthoDB" id="5061070at2759"/>
<dbReference type="Gene3D" id="1.20.120.1240">
    <property type="entry name" value="Dynamin, middle domain"/>
    <property type="match status" value="2"/>
</dbReference>
<dbReference type="InterPro" id="IPR022812">
    <property type="entry name" value="Dynamin"/>
</dbReference>
<evidence type="ECO:0000313" key="7">
    <source>
        <dbReference type="Proteomes" id="UP000054558"/>
    </source>
</evidence>
<dbReference type="SUPFAM" id="SSF52540">
    <property type="entry name" value="P-loop containing nucleoside triphosphate hydrolases"/>
    <property type="match status" value="1"/>
</dbReference>
<dbReference type="SMART" id="SM00302">
    <property type="entry name" value="GED"/>
    <property type="match status" value="1"/>
</dbReference>
<evidence type="ECO:0000256" key="3">
    <source>
        <dbReference type="SAM" id="MobiDB-lite"/>
    </source>
</evidence>
<feature type="region of interest" description="Disordered" evidence="3">
    <location>
        <begin position="802"/>
        <end position="837"/>
    </location>
</feature>
<dbReference type="GO" id="GO:0005874">
    <property type="term" value="C:microtubule"/>
    <property type="evidence" value="ECO:0000318"/>
    <property type="project" value="GO_Central"/>
</dbReference>
<gene>
    <name evidence="6" type="ORF">KFL_000310190</name>
</gene>
<evidence type="ECO:0000313" key="6">
    <source>
        <dbReference type="EMBL" id="GAQ79468.1"/>
    </source>
</evidence>
<accession>A0A1Y1HUE1</accession>
<keyword evidence="1" id="KW-0547">Nucleotide-binding</keyword>
<feature type="compositionally biased region" description="Polar residues" evidence="3">
    <location>
        <begin position="594"/>
        <end position="610"/>
    </location>
</feature>
<dbReference type="GO" id="GO:0016020">
    <property type="term" value="C:membrane"/>
    <property type="evidence" value="ECO:0000318"/>
    <property type="project" value="GO_Central"/>
</dbReference>